<dbReference type="AlphaFoldDB" id="A0A0R2A8U8"/>
<protein>
    <submittedName>
        <fullName evidence="1">Uncharacterized protein</fullName>
    </submittedName>
</protein>
<gene>
    <name evidence="1" type="ORF">FC26_GL001081</name>
</gene>
<evidence type="ECO:0000313" key="2">
    <source>
        <dbReference type="Proteomes" id="UP000051733"/>
    </source>
</evidence>
<sequence>MDGGGHVVGRKVLPRVIIHADADDLRGTKGIAIIEEIHGQRGGSLNLKAERTAQVGRVEGVNPVTGFEFPAAEKSSVGRKQGGR</sequence>
<dbReference type="Proteomes" id="UP000051733">
    <property type="component" value="Unassembled WGS sequence"/>
</dbReference>
<keyword evidence="2" id="KW-1185">Reference proteome</keyword>
<evidence type="ECO:0000313" key="1">
    <source>
        <dbReference type="EMBL" id="KRM62004.1"/>
    </source>
</evidence>
<reference evidence="1 2" key="1">
    <citation type="journal article" date="2015" name="Genome Announc.">
        <title>Expanding the biotechnology potential of lactobacilli through comparative genomics of 213 strains and associated genera.</title>
        <authorList>
            <person name="Sun Z."/>
            <person name="Harris H.M."/>
            <person name="McCann A."/>
            <person name="Guo C."/>
            <person name="Argimon S."/>
            <person name="Zhang W."/>
            <person name="Yang X."/>
            <person name="Jeffery I.B."/>
            <person name="Cooney J.C."/>
            <person name="Kagawa T.F."/>
            <person name="Liu W."/>
            <person name="Song Y."/>
            <person name="Salvetti E."/>
            <person name="Wrobel A."/>
            <person name="Rasinkangas P."/>
            <person name="Parkhill J."/>
            <person name="Rea M.C."/>
            <person name="O'Sullivan O."/>
            <person name="Ritari J."/>
            <person name="Douillard F.P."/>
            <person name="Paul Ross R."/>
            <person name="Yang R."/>
            <person name="Briner A.E."/>
            <person name="Felis G.E."/>
            <person name="de Vos W.M."/>
            <person name="Barrangou R."/>
            <person name="Klaenhammer T.R."/>
            <person name="Caufield P.W."/>
            <person name="Cui Y."/>
            <person name="Zhang H."/>
            <person name="O'Toole P.W."/>
        </authorList>
    </citation>
    <scope>NUCLEOTIDE SEQUENCE [LARGE SCALE GENOMIC DNA]</scope>
    <source>
        <strain evidence="1 2">DSM 20634</strain>
    </source>
</reference>
<accession>A0A0R2A8U8</accession>
<name>A0A0R2A8U8_9LACO</name>
<dbReference type="STRING" id="1423813.FC26_GL001081"/>
<comment type="caution">
    <text evidence="1">The sequence shown here is derived from an EMBL/GenBank/DDBJ whole genome shotgun (WGS) entry which is preliminary data.</text>
</comment>
<proteinExistence type="predicted"/>
<dbReference type="EMBL" id="AYYY01000014">
    <property type="protein sequence ID" value="KRM62004.1"/>
    <property type="molecule type" value="Genomic_DNA"/>
</dbReference>
<organism evidence="1 2">
    <name type="scientific">Paucilactobacillus vaccinostercus DSM 20634</name>
    <dbReference type="NCBI Taxonomy" id="1423813"/>
    <lineage>
        <taxon>Bacteria</taxon>
        <taxon>Bacillati</taxon>
        <taxon>Bacillota</taxon>
        <taxon>Bacilli</taxon>
        <taxon>Lactobacillales</taxon>
        <taxon>Lactobacillaceae</taxon>
        <taxon>Paucilactobacillus</taxon>
    </lineage>
</organism>